<feature type="region of interest" description="Disordered" evidence="1">
    <location>
        <begin position="53"/>
        <end position="75"/>
    </location>
</feature>
<protein>
    <submittedName>
        <fullName evidence="2">Uncharacterized protein</fullName>
    </submittedName>
</protein>
<sequence length="121" mass="13604">MVESVDSCDQLDVVGCTRNALGAHVTLPYRQSARRERKLPWWSPELEGLKRMQTQKRRIEMQPQTTPRGRGICESQGGLRTGSSGCADGQLEAVLFNQDRRACGTVYRVIRDTGEAGRTFY</sequence>
<evidence type="ECO:0000313" key="2">
    <source>
        <dbReference type="EMBL" id="GBP68191.1"/>
    </source>
</evidence>
<dbReference type="EMBL" id="BGZK01001003">
    <property type="protein sequence ID" value="GBP68191.1"/>
    <property type="molecule type" value="Genomic_DNA"/>
</dbReference>
<reference evidence="2 3" key="1">
    <citation type="journal article" date="2019" name="Commun. Biol.">
        <title>The bagworm genome reveals a unique fibroin gene that provides high tensile strength.</title>
        <authorList>
            <person name="Kono N."/>
            <person name="Nakamura H."/>
            <person name="Ohtoshi R."/>
            <person name="Tomita M."/>
            <person name="Numata K."/>
            <person name="Arakawa K."/>
        </authorList>
    </citation>
    <scope>NUCLEOTIDE SEQUENCE [LARGE SCALE GENOMIC DNA]</scope>
</reference>
<evidence type="ECO:0000313" key="3">
    <source>
        <dbReference type="Proteomes" id="UP000299102"/>
    </source>
</evidence>
<evidence type="ECO:0000256" key="1">
    <source>
        <dbReference type="SAM" id="MobiDB-lite"/>
    </source>
</evidence>
<name>A0A4C1XW56_EUMVA</name>
<organism evidence="2 3">
    <name type="scientific">Eumeta variegata</name>
    <name type="common">Bagworm moth</name>
    <name type="synonym">Eumeta japonica</name>
    <dbReference type="NCBI Taxonomy" id="151549"/>
    <lineage>
        <taxon>Eukaryota</taxon>
        <taxon>Metazoa</taxon>
        <taxon>Ecdysozoa</taxon>
        <taxon>Arthropoda</taxon>
        <taxon>Hexapoda</taxon>
        <taxon>Insecta</taxon>
        <taxon>Pterygota</taxon>
        <taxon>Neoptera</taxon>
        <taxon>Endopterygota</taxon>
        <taxon>Lepidoptera</taxon>
        <taxon>Glossata</taxon>
        <taxon>Ditrysia</taxon>
        <taxon>Tineoidea</taxon>
        <taxon>Psychidae</taxon>
        <taxon>Oiketicinae</taxon>
        <taxon>Eumeta</taxon>
    </lineage>
</organism>
<gene>
    <name evidence="2" type="ORF">EVAR_23342_1</name>
</gene>
<proteinExistence type="predicted"/>
<comment type="caution">
    <text evidence="2">The sequence shown here is derived from an EMBL/GenBank/DDBJ whole genome shotgun (WGS) entry which is preliminary data.</text>
</comment>
<dbReference type="Proteomes" id="UP000299102">
    <property type="component" value="Unassembled WGS sequence"/>
</dbReference>
<accession>A0A4C1XW56</accession>
<dbReference type="AlphaFoldDB" id="A0A4C1XW56"/>
<keyword evidence="3" id="KW-1185">Reference proteome</keyword>
<dbReference type="OrthoDB" id="411871at2759"/>